<feature type="region of interest" description="Disordered" evidence="1">
    <location>
        <begin position="155"/>
        <end position="185"/>
    </location>
</feature>
<dbReference type="InterPro" id="IPR041311">
    <property type="entry name" value="LPD29"/>
</dbReference>
<dbReference type="EMBL" id="JTHE03000057">
    <property type="protein sequence ID" value="MCM1983141.1"/>
    <property type="molecule type" value="Genomic_DNA"/>
</dbReference>
<dbReference type="AlphaFoldDB" id="A0ABD4T3Y4"/>
<comment type="caution">
    <text evidence="3">The sequence shown here is derived from an EMBL/GenBank/DDBJ whole genome shotgun (WGS) entry which is preliminary data.</text>
</comment>
<evidence type="ECO:0000313" key="4">
    <source>
        <dbReference type="Proteomes" id="UP000031561"/>
    </source>
</evidence>
<dbReference type="Pfam" id="PF18847">
    <property type="entry name" value="LPD29"/>
    <property type="match status" value="1"/>
</dbReference>
<geneLocation type="plasmid" evidence="3">
    <name>unnamed17</name>
</geneLocation>
<sequence>MLSSVAQQAKDLRQQLKAVFPLCKFRVRSSNYSMGSSIRVSWIDGPTVAEVDAIASGYESIRRDEGSGEILSGGNRYVHCERRFSIAVFEAAVMTVCRDWGVEPVPPVVCGPSEFSSPHIPHEVNPQRVGGGVKDLQWLVMDYLAERSFYPVQEVDEEGDRGGGGAGEAEVSVLKPGSPWNASAPHATAADLQAVEVVENHAKDGFELFFPGKPDPATRQLLRACGFRPGKKKSGDRSGQWFWYAKRTEGTTEFVLGLTG</sequence>
<proteinExistence type="predicted"/>
<evidence type="ECO:0000313" key="3">
    <source>
        <dbReference type="EMBL" id="MCM1983141.1"/>
    </source>
</evidence>
<evidence type="ECO:0000259" key="2">
    <source>
        <dbReference type="Pfam" id="PF18847"/>
    </source>
</evidence>
<gene>
    <name evidence="3" type="ORF">QQ91_0009935</name>
</gene>
<dbReference type="RefSeq" id="WP_236096154.1">
    <property type="nucleotide sequence ID" value="NZ_JTHE03000057.1"/>
</dbReference>
<keyword evidence="4" id="KW-1185">Reference proteome</keyword>
<reference evidence="3 4" key="1">
    <citation type="journal article" date="2015" name="Genome Announc.">
        <title>Draft Genome Sequence of Filamentous Marine Cyanobacterium Lyngbya confervoides Strain BDU141951.</title>
        <authorList>
            <person name="Chandrababunaidu M.M."/>
            <person name="Sen D."/>
            <person name="Tripathy S."/>
        </authorList>
    </citation>
    <scope>NUCLEOTIDE SEQUENCE [LARGE SCALE GENOMIC DNA]</scope>
    <source>
        <strain evidence="3 4">BDU141951</strain>
    </source>
</reference>
<protein>
    <recommendedName>
        <fullName evidence="2">Large polyvalent protein associated domain-containing protein</fullName>
    </recommendedName>
</protein>
<accession>A0ABD4T3Y4</accession>
<feature type="domain" description="Large polyvalent protein associated" evidence="2">
    <location>
        <begin position="6"/>
        <end position="65"/>
    </location>
</feature>
<evidence type="ECO:0000256" key="1">
    <source>
        <dbReference type="SAM" id="MobiDB-lite"/>
    </source>
</evidence>
<organism evidence="3 4">
    <name type="scientific">Lyngbya confervoides BDU141951</name>
    <dbReference type="NCBI Taxonomy" id="1574623"/>
    <lineage>
        <taxon>Bacteria</taxon>
        <taxon>Bacillati</taxon>
        <taxon>Cyanobacteriota</taxon>
        <taxon>Cyanophyceae</taxon>
        <taxon>Oscillatoriophycideae</taxon>
        <taxon>Oscillatoriales</taxon>
        <taxon>Microcoleaceae</taxon>
        <taxon>Lyngbya</taxon>
    </lineage>
</organism>
<name>A0ABD4T3Y4_9CYAN</name>
<dbReference type="Proteomes" id="UP000031561">
    <property type="component" value="Unassembled WGS sequence"/>
</dbReference>
<keyword evidence="3" id="KW-0614">Plasmid</keyword>